<protein>
    <recommendedName>
        <fullName evidence="2">Chromo domain-containing protein</fullName>
    </recommendedName>
</protein>
<feature type="domain" description="Chromo" evidence="2">
    <location>
        <begin position="246"/>
        <end position="304"/>
    </location>
</feature>
<dbReference type="InterPro" id="IPR000953">
    <property type="entry name" value="Chromo/chromo_shadow_dom"/>
</dbReference>
<evidence type="ECO:0000313" key="5">
    <source>
        <dbReference type="Proteomes" id="UP000596742"/>
    </source>
</evidence>
<dbReference type="OrthoDB" id="6149191at2759"/>
<dbReference type="AlphaFoldDB" id="A0A8B6FQ23"/>
<dbReference type="SMART" id="SM00298">
    <property type="entry name" value="CHROMO"/>
    <property type="match status" value="1"/>
</dbReference>
<accession>A0A8B6FQ23</accession>
<dbReference type="InterPro" id="IPR016197">
    <property type="entry name" value="Chromo-like_dom_sf"/>
</dbReference>
<proteinExistence type="predicted"/>
<reference evidence="4" key="1">
    <citation type="submission" date="2018-11" db="EMBL/GenBank/DDBJ databases">
        <authorList>
            <person name="Alioto T."/>
            <person name="Alioto T."/>
        </authorList>
    </citation>
    <scope>NUCLEOTIDE SEQUENCE</scope>
</reference>
<evidence type="ECO:0000313" key="4">
    <source>
        <dbReference type="EMBL" id="VDI52000.1"/>
    </source>
</evidence>
<sequence>MAFRMTPVTQSIGYSPYYVLFGKEMTLPIDTQLIPTQKMEKAPKQFIDELIKRVKIIHETAKENMKQAQLKSKIYYDKKSRIPKFAVGDHVYLKIMKIRSGKKKKLEPKWMGPYYIVRCGSNDTYKICELQTHKLMKPLVHANRLKPYKDPRDYRPQADNHSDLRADDKTDDEDESDTPVYSKVAPDQSVQQSQKSDTSINKQRDNNYSDKKADKTPDGTKNRNRNKSIDGNKNSNSNQSTKNTWYEVTKLLKSKLISGKRHYLVQWADGSTPTWEPNGNVSDALKQKYNATVIQNRFKKKRRY</sequence>
<organism evidence="4 5">
    <name type="scientific">Mytilus galloprovincialis</name>
    <name type="common">Mediterranean mussel</name>
    <dbReference type="NCBI Taxonomy" id="29158"/>
    <lineage>
        <taxon>Eukaryota</taxon>
        <taxon>Metazoa</taxon>
        <taxon>Spiralia</taxon>
        <taxon>Lophotrochozoa</taxon>
        <taxon>Mollusca</taxon>
        <taxon>Bivalvia</taxon>
        <taxon>Autobranchia</taxon>
        <taxon>Pteriomorphia</taxon>
        <taxon>Mytilida</taxon>
        <taxon>Mytiloidea</taxon>
        <taxon>Mytilidae</taxon>
        <taxon>Mytilinae</taxon>
        <taxon>Mytilus</taxon>
    </lineage>
</organism>
<name>A0A8B6FQ23_MYTGA</name>
<feature type="compositionally biased region" description="Basic and acidic residues" evidence="1">
    <location>
        <begin position="147"/>
        <end position="168"/>
    </location>
</feature>
<dbReference type="Pfam" id="PF24626">
    <property type="entry name" value="SH3_Tf2-1"/>
    <property type="match status" value="1"/>
</dbReference>
<dbReference type="Gene3D" id="2.30.30.850">
    <property type="match status" value="1"/>
</dbReference>
<dbReference type="Gene3D" id="2.40.50.40">
    <property type="match status" value="1"/>
</dbReference>
<evidence type="ECO:0000256" key="1">
    <source>
        <dbReference type="SAM" id="MobiDB-lite"/>
    </source>
</evidence>
<dbReference type="CDD" id="cd00024">
    <property type="entry name" value="CD_CSD"/>
    <property type="match status" value="1"/>
</dbReference>
<feature type="compositionally biased region" description="Polar residues" evidence="1">
    <location>
        <begin position="188"/>
        <end position="201"/>
    </location>
</feature>
<feature type="compositionally biased region" description="Low complexity" evidence="1">
    <location>
        <begin position="232"/>
        <end position="242"/>
    </location>
</feature>
<comment type="caution">
    <text evidence="4">The sequence shown here is derived from an EMBL/GenBank/DDBJ whole genome shotgun (WGS) entry which is preliminary data.</text>
</comment>
<dbReference type="InterPro" id="IPR056924">
    <property type="entry name" value="SH3_Tf2-1"/>
</dbReference>
<dbReference type="EMBL" id="UYJE01001033">
    <property type="protein sequence ID" value="VDH98639.1"/>
    <property type="molecule type" value="Genomic_DNA"/>
</dbReference>
<dbReference type="EMBL" id="UYJE01007124">
    <property type="protein sequence ID" value="VDI52000.1"/>
    <property type="molecule type" value="Genomic_DNA"/>
</dbReference>
<dbReference type="PROSITE" id="PS50013">
    <property type="entry name" value="CHROMO_2"/>
    <property type="match status" value="1"/>
</dbReference>
<feature type="region of interest" description="Disordered" evidence="1">
    <location>
        <begin position="146"/>
        <end position="242"/>
    </location>
</feature>
<dbReference type="Proteomes" id="UP000596742">
    <property type="component" value="Unassembled WGS sequence"/>
</dbReference>
<evidence type="ECO:0000313" key="3">
    <source>
        <dbReference type="EMBL" id="VDH98639.1"/>
    </source>
</evidence>
<keyword evidence="5" id="KW-1185">Reference proteome</keyword>
<evidence type="ECO:0000259" key="2">
    <source>
        <dbReference type="PROSITE" id="PS50013"/>
    </source>
</evidence>
<feature type="compositionally biased region" description="Basic and acidic residues" evidence="1">
    <location>
        <begin position="202"/>
        <end position="221"/>
    </location>
</feature>
<dbReference type="SUPFAM" id="SSF54160">
    <property type="entry name" value="Chromo domain-like"/>
    <property type="match status" value="1"/>
</dbReference>
<gene>
    <name evidence="3" type="ORF">MGAL_10B020576</name>
    <name evidence="4" type="ORF">MGAL_10B044609</name>
</gene>